<organism evidence="1">
    <name type="scientific">marine sediment metagenome</name>
    <dbReference type="NCBI Taxonomy" id="412755"/>
    <lineage>
        <taxon>unclassified sequences</taxon>
        <taxon>metagenomes</taxon>
        <taxon>ecological metagenomes</taxon>
    </lineage>
</organism>
<evidence type="ECO:0000313" key="1">
    <source>
        <dbReference type="EMBL" id="KKL64044.1"/>
    </source>
</evidence>
<dbReference type="EMBL" id="LAZR01027967">
    <property type="protein sequence ID" value="KKL64044.1"/>
    <property type="molecule type" value="Genomic_DNA"/>
</dbReference>
<gene>
    <name evidence="1" type="ORF">LCGC14_2169070</name>
</gene>
<protein>
    <submittedName>
        <fullName evidence="1">Uncharacterized protein</fullName>
    </submittedName>
</protein>
<proteinExistence type="predicted"/>
<feature type="non-terminal residue" evidence="1">
    <location>
        <position position="1"/>
    </location>
</feature>
<accession>A0A0F9DQQ2</accession>
<name>A0A0F9DQQ2_9ZZZZ</name>
<dbReference type="AlphaFoldDB" id="A0A0F9DQQ2"/>
<reference evidence="1" key="1">
    <citation type="journal article" date="2015" name="Nature">
        <title>Complex archaea that bridge the gap between prokaryotes and eukaryotes.</title>
        <authorList>
            <person name="Spang A."/>
            <person name="Saw J.H."/>
            <person name="Jorgensen S.L."/>
            <person name="Zaremba-Niedzwiedzka K."/>
            <person name="Martijn J."/>
            <person name="Lind A.E."/>
            <person name="van Eijk R."/>
            <person name="Schleper C."/>
            <person name="Guy L."/>
            <person name="Ettema T.J."/>
        </authorList>
    </citation>
    <scope>NUCLEOTIDE SEQUENCE</scope>
</reference>
<comment type="caution">
    <text evidence="1">The sequence shown here is derived from an EMBL/GenBank/DDBJ whole genome shotgun (WGS) entry which is preliminary data.</text>
</comment>
<sequence length="32" mass="3859">KNKEKKMSEAQYKKIKHSDIPNEFIFHLSLIL</sequence>